<accession>A0A2W5FK39</accession>
<protein>
    <recommendedName>
        <fullName evidence="4">Glutamine amidotransferase domain-containing protein</fullName>
    </recommendedName>
</protein>
<keyword evidence="1" id="KW-0472">Membrane</keyword>
<feature type="transmembrane region" description="Helical" evidence="1">
    <location>
        <begin position="40"/>
        <end position="59"/>
    </location>
</feature>
<keyword evidence="1" id="KW-1133">Transmembrane helix</keyword>
<dbReference type="AlphaFoldDB" id="A0A2W5FK39"/>
<reference evidence="2 3" key="1">
    <citation type="submission" date="2017-08" db="EMBL/GenBank/DDBJ databases">
        <title>Infants hospitalized years apart are colonized by the same room-sourced microbial strains.</title>
        <authorList>
            <person name="Brooks B."/>
            <person name="Olm M.R."/>
            <person name="Firek B.A."/>
            <person name="Baker R."/>
            <person name="Thomas B.C."/>
            <person name="Morowitz M.J."/>
            <person name="Banfield J.F."/>
        </authorList>
    </citation>
    <scope>NUCLEOTIDE SEQUENCE [LARGE SCALE GENOMIC DNA]</scope>
    <source>
        <strain evidence="2">S2_006_000_R2_64</strain>
    </source>
</reference>
<dbReference type="Gene3D" id="3.40.50.880">
    <property type="match status" value="1"/>
</dbReference>
<dbReference type="PANTHER" id="PTHR37947">
    <property type="entry name" value="BLL2462 PROTEIN"/>
    <property type="match status" value="1"/>
</dbReference>
<keyword evidence="1" id="KW-0812">Transmembrane</keyword>
<evidence type="ECO:0000313" key="3">
    <source>
        <dbReference type="Proteomes" id="UP000249739"/>
    </source>
</evidence>
<organism evidence="2 3">
    <name type="scientific">Micavibrio aeruginosavorus</name>
    <dbReference type="NCBI Taxonomy" id="349221"/>
    <lineage>
        <taxon>Bacteria</taxon>
        <taxon>Pseudomonadati</taxon>
        <taxon>Bdellovibrionota</taxon>
        <taxon>Bdellovibrionia</taxon>
        <taxon>Bdellovibrionales</taxon>
        <taxon>Pseudobdellovibrionaceae</taxon>
        <taxon>Micavibrio</taxon>
    </lineage>
</organism>
<dbReference type="Proteomes" id="UP000249739">
    <property type="component" value="Unassembled WGS sequence"/>
</dbReference>
<evidence type="ECO:0000313" key="2">
    <source>
        <dbReference type="EMBL" id="PZP54147.1"/>
    </source>
</evidence>
<proteinExistence type="predicted"/>
<evidence type="ECO:0000256" key="1">
    <source>
        <dbReference type="SAM" id="Phobius"/>
    </source>
</evidence>
<evidence type="ECO:0008006" key="4">
    <source>
        <dbReference type="Google" id="ProtNLM"/>
    </source>
</evidence>
<feature type="transmembrane region" description="Helical" evidence="1">
    <location>
        <begin position="639"/>
        <end position="658"/>
    </location>
</feature>
<sequence>MTGHYTFSFDPMLPLWLIGILLAAALALFLFSFRGNKSKSLFRFLFAALLILFLCQPQLVTENRKPLNDIVLIATDKSQSQNFGNRLETTQTTLRQLQEKLKNVQGMETRIIDVASGAKDETKVFDAIEAALSDVPQNQRAGVILLSDGQVSDKPSAEFLKSTPFFAALTGSKKDKDREVELLNAPGYSVVGETVILKFRIADQNIPGSGTASVTLSMPDGTQTTRDIVIGEDQEWPIDISNAGQNVFELSTPPIEGELSLLNNRAVFTVEGVRNRLNVLLVSGEPYPGARMWRDFLKADPGVDLVHFTILRSPEKVDMTPSSELSLIAFPFQELFERKLKNFDLIVMDRFSLTTALPDFYFQNMARYVENGGALMEISGPSYVSETSLHFTSLGTILPGIPSGVMARGEFKPAITDIGKTHPVTMPFVNQSWGPWMQQVPVQIKEGETIMSGMDGLPLLTLSHVGEGRVAQLTSDQIWLWARGFEGGGPAKELLRRTVHWLMKEPELDETAMKISTDNNNINIKMRGQDDAQPITVTAPDGTISTLTPAKDQDGWLSAGITNAKDGIYKFSSGNRQKIISLGNVSTPEFTDIVSTDEKLLPIAKVSKGDVVWAENKNLNFNLRRNQSSSLISSQAKPILPPEIMIIIGLLAGLLLWWNESRKSRG</sequence>
<dbReference type="SUPFAM" id="SSF52317">
    <property type="entry name" value="Class I glutamine amidotransferase-like"/>
    <property type="match status" value="1"/>
</dbReference>
<dbReference type="InterPro" id="IPR029062">
    <property type="entry name" value="Class_I_gatase-like"/>
</dbReference>
<name>A0A2W5FK39_9BACT</name>
<feature type="transmembrane region" description="Helical" evidence="1">
    <location>
        <begin position="12"/>
        <end position="33"/>
    </location>
</feature>
<gene>
    <name evidence="2" type="ORF">DI586_10255</name>
</gene>
<dbReference type="PANTHER" id="PTHR37947:SF1">
    <property type="entry name" value="BLL2462 PROTEIN"/>
    <property type="match status" value="1"/>
</dbReference>
<dbReference type="EMBL" id="QFOT01000150">
    <property type="protein sequence ID" value="PZP54147.1"/>
    <property type="molecule type" value="Genomic_DNA"/>
</dbReference>
<comment type="caution">
    <text evidence="2">The sequence shown here is derived from an EMBL/GenBank/DDBJ whole genome shotgun (WGS) entry which is preliminary data.</text>
</comment>